<dbReference type="RefSeq" id="WP_182558557.1">
    <property type="nucleotide sequence ID" value="NZ_JACGWT010000001.1"/>
</dbReference>
<keyword evidence="2" id="KW-0413">Isomerase</keyword>
<gene>
    <name evidence="2" type="ORF">FHX74_000584</name>
</gene>
<evidence type="ECO:0000256" key="1">
    <source>
        <dbReference type="ARBA" id="ARBA00038414"/>
    </source>
</evidence>
<dbReference type="GO" id="GO:0047653">
    <property type="term" value="F:allantoin racemase activity"/>
    <property type="evidence" value="ECO:0007669"/>
    <property type="project" value="UniProtKB-EC"/>
</dbReference>
<protein>
    <submittedName>
        <fullName evidence="2">Allantoin racemase</fullName>
        <ecNumber evidence="2">5.1.99.3</ecNumber>
    </submittedName>
</protein>
<dbReference type="EC" id="5.1.99.3" evidence="2"/>
<dbReference type="Pfam" id="PF01177">
    <property type="entry name" value="Asp_Glu_race"/>
    <property type="match status" value="1"/>
</dbReference>
<organism evidence="2 3">
    <name type="scientific">Microlunatus kandeliicorticis</name>
    <dbReference type="NCBI Taxonomy" id="1759536"/>
    <lineage>
        <taxon>Bacteria</taxon>
        <taxon>Bacillati</taxon>
        <taxon>Actinomycetota</taxon>
        <taxon>Actinomycetes</taxon>
        <taxon>Propionibacteriales</taxon>
        <taxon>Propionibacteriaceae</taxon>
        <taxon>Microlunatus</taxon>
    </lineage>
</organism>
<dbReference type="InterPro" id="IPR052186">
    <property type="entry name" value="Hydantoin_racemase-like"/>
</dbReference>
<dbReference type="PANTHER" id="PTHR28047:SF5">
    <property type="entry name" value="PROTEIN DCG1"/>
    <property type="match status" value="1"/>
</dbReference>
<comment type="similarity">
    <text evidence="1">Belongs to the HyuE racemase family.</text>
</comment>
<dbReference type="AlphaFoldDB" id="A0A7W3P4N2"/>
<dbReference type="EMBL" id="JACGWT010000001">
    <property type="protein sequence ID" value="MBA8792990.1"/>
    <property type="molecule type" value="Genomic_DNA"/>
</dbReference>
<name>A0A7W3P4N2_9ACTN</name>
<accession>A0A7W3P4N2</accession>
<proteinExistence type="inferred from homology"/>
<comment type="caution">
    <text evidence="2">The sequence shown here is derived from an EMBL/GenBank/DDBJ whole genome shotgun (WGS) entry which is preliminary data.</text>
</comment>
<keyword evidence="3" id="KW-1185">Reference proteome</keyword>
<dbReference type="GO" id="GO:0047661">
    <property type="term" value="F:amino-acid racemase activity"/>
    <property type="evidence" value="ECO:0007669"/>
    <property type="project" value="InterPro"/>
</dbReference>
<dbReference type="Proteomes" id="UP000523079">
    <property type="component" value="Unassembled WGS sequence"/>
</dbReference>
<sequence>MTGVGATRRITVVNPNTSDALTATITAAARAVAPVGTTLVGVHPDAGVPSVESHAEEAVAAVGVLQVVRDHDADTDAFVVACFGDTGVAAARELATGPVVGMTEAALQTACLVAHRFAVITLPPRTIAHTDRVVAALGLAHRCTVAAVDVAVLDLEDGAAAELAAFTREGRRLVADGAEAIVLGCAGLAELVEPLGRALGVPVIDGVAAAVGLAAGLLAQGLTTSTAGTYARIAHPGPVLTTTTTATAGEH</sequence>
<dbReference type="InterPro" id="IPR053714">
    <property type="entry name" value="Iso_Racemase_Enz_sf"/>
</dbReference>
<evidence type="ECO:0000313" key="2">
    <source>
        <dbReference type="EMBL" id="MBA8792990.1"/>
    </source>
</evidence>
<dbReference type="PANTHER" id="PTHR28047">
    <property type="entry name" value="PROTEIN DCG1"/>
    <property type="match status" value="1"/>
</dbReference>
<reference evidence="2 3" key="1">
    <citation type="submission" date="2020-07" db="EMBL/GenBank/DDBJ databases">
        <title>Sequencing the genomes of 1000 actinobacteria strains.</title>
        <authorList>
            <person name="Klenk H.-P."/>
        </authorList>
    </citation>
    <scope>NUCLEOTIDE SEQUENCE [LARGE SCALE GENOMIC DNA]</scope>
    <source>
        <strain evidence="2 3">DSM 100723</strain>
    </source>
</reference>
<dbReference type="InterPro" id="IPR015942">
    <property type="entry name" value="Asp/Glu/hydantoin_racemase"/>
</dbReference>
<evidence type="ECO:0000313" key="3">
    <source>
        <dbReference type="Proteomes" id="UP000523079"/>
    </source>
</evidence>
<dbReference type="Gene3D" id="3.40.50.12500">
    <property type="match status" value="1"/>
</dbReference>